<dbReference type="Gene3D" id="1.10.150.240">
    <property type="entry name" value="Putative phosphatase, domain 2"/>
    <property type="match status" value="1"/>
</dbReference>
<dbReference type="Pfam" id="PF13419">
    <property type="entry name" value="HAD_2"/>
    <property type="match status" value="1"/>
</dbReference>
<protein>
    <submittedName>
        <fullName evidence="1">HAD-IA family hydrolase</fullName>
    </submittedName>
</protein>
<dbReference type="Proteomes" id="UP000618579">
    <property type="component" value="Unassembled WGS sequence"/>
</dbReference>
<organism evidence="1 2">
    <name type="scientific">Paenibacillus planticolens</name>
    <dbReference type="NCBI Taxonomy" id="2654976"/>
    <lineage>
        <taxon>Bacteria</taxon>
        <taxon>Bacillati</taxon>
        <taxon>Bacillota</taxon>
        <taxon>Bacilli</taxon>
        <taxon>Bacillales</taxon>
        <taxon>Paenibacillaceae</taxon>
        <taxon>Paenibacillus</taxon>
    </lineage>
</organism>
<name>A0ABX1ZXS0_9BACL</name>
<dbReference type="InterPro" id="IPR050155">
    <property type="entry name" value="HAD-like_hydrolase_sf"/>
</dbReference>
<comment type="caution">
    <text evidence="1">The sequence shown here is derived from an EMBL/GenBank/DDBJ whole genome shotgun (WGS) entry which is preliminary data.</text>
</comment>
<keyword evidence="1" id="KW-0378">Hydrolase</keyword>
<dbReference type="InterPro" id="IPR023214">
    <property type="entry name" value="HAD_sf"/>
</dbReference>
<dbReference type="InterPro" id="IPR041492">
    <property type="entry name" value="HAD_2"/>
</dbReference>
<dbReference type="Gene3D" id="3.40.50.1000">
    <property type="entry name" value="HAD superfamily/HAD-like"/>
    <property type="match status" value="1"/>
</dbReference>
<dbReference type="SUPFAM" id="SSF56784">
    <property type="entry name" value="HAD-like"/>
    <property type="match status" value="1"/>
</dbReference>
<dbReference type="PANTHER" id="PTHR43434:SF26">
    <property type="entry name" value="PYROPHOSPHATASE PPAX"/>
    <property type="match status" value="1"/>
</dbReference>
<dbReference type="EMBL" id="WHNZ01000086">
    <property type="protein sequence ID" value="NOV04842.1"/>
    <property type="molecule type" value="Genomic_DNA"/>
</dbReference>
<dbReference type="SFLD" id="SFLDG01129">
    <property type="entry name" value="C1.5:_HAD__Beta-PGM__Phosphata"/>
    <property type="match status" value="1"/>
</dbReference>
<dbReference type="GO" id="GO:0016787">
    <property type="term" value="F:hydrolase activity"/>
    <property type="evidence" value="ECO:0007669"/>
    <property type="project" value="UniProtKB-KW"/>
</dbReference>
<dbReference type="InterPro" id="IPR006439">
    <property type="entry name" value="HAD-SF_hydro_IA"/>
</dbReference>
<reference evidence="1 2" key="1">
    <citation type="submission" date="2019-10" db="EMBL/GenBank/DDBJ databases">
        <title>Description of Paenibacillus pedi sp. nov.</title>
        <authorList>
            <person name="Carlier A."/>
            <person name="Qi S."/>
        </authorList>
    </citation>
    <scope>NUCLEOTIDE SEQUENCE [LARGE SCALE GENOMIC DNA]</scope>
    <source>
        <strain evidence="1 2">LMG 31457</strain>
    </source>
</reference>
<evidence type="ECO:0000313" key="2">
    <source>
        <dbReference type="Proteomes" id="UP000618579"/>
    </source>
</evidence>
<dbReference type="InterPro" id="IPR023198">
    <property type="entry name" value="PGP-like_dom2"/>
</dbReference>
<keyword evidence="2" id="KW-1185">Reference proteome</keyword>
<gene>
    <name evidence="1" type="ORF">GC097_33270</name>
</gene>
<dbReference type="NCBIfam" id="TIGR01549">
    <property type="entry name" value="HAD-SF-IA-v1"/>
    <property type="match status" value="1"/>
</dbReference>
<dbReference type="PANTHER" id="PTHR43434">
    <property type="entry name" value="PHOSPHOGLYCOLATE PHOSPHATASE"/>
    <property type="match status" value="1"/>
</dbReference>
<accession>A0ABX1ZXS0</accession>
<sequence>MYKTIIFDVDGTLINTEEAVLGSLQKMLRTDYNKEVELSELSFVLGIPGSVSLPQLGIENIDKANERWNYFMKDFYPSIHVFDEINNLLDTLNNKGLIQGIVTSKTTEELNDDFVPFGLMKFLSYIVCADDTKKHKPNPEPILKFLEISKTEPASSIYIGDTIYDFECARDAGVDFGLALWGCKDHEQIPAKYKFEKPSDLLHILSLPFPS</sequence>
<dbReference type="InterPro" id="IPR036412">
    <property type="entry name" value="HAD-like_sf"/>
</dbReference>
<dbReference type="SFLD" id="SFLDS00003">
    <property type="entry name" value="Haloacid_Dehalogenase"/>
    <property type="match status" value="1"/>
</dbReference>
<proteinExistence type="predicted"/>
<dbReference type="RefSeq" id="WP_171687639.1">
    <property type="nucleotide sequence ID" value="NZ_WHNZ01000086.1"/>
</dbReference>
<dbReference type="PRINTS" id="PR00413">
    <property type="entry name" value="HADHALOGNASE"/>
</dbReference>
<evidence type="ECO:0000313" key="1">
    <source>
        <dbReference type="EMBL" id="NOV04842.1"/>
    </source>
</evidence>